<dbReference type="OrthoDB" id="5573484at2"/>
<keyword evidence="3" id="KW-1185">Reference proteome</keyword>
<proteinExistence type="predicted"/>
<gene>
    <name evidence="2" type="ordered locus">Rmar_1559</name>
</gene>
<feature type="domain" description="DUF7033" evidence="1">
    <location>
        <begin position="120"/>
        <end position="204"/>
    </location>
</feature>
<dbReference type="STRING" id="518766.Rmar_1559"/>
<dbReference type="EMBL" id="CP001807">
    <property type="protein sequence ID" value="ACY48446.1"/>
    <property type="molecule type" value="Genomic_DNA"/>
</dbReference>
<name>D0MIY8_RHOM4</name>
<dbReference type="CDD" id="cd10931">
    <property type="entry name" value="CE4_u7"/>
    <property type="match status" value="1"/>
</dbReference>
<protein>
    <recommendedName>
        <fullName evidence="1">DUF7033 domain-containing protein</fullName>
    </recommendedName>
</protein>
<dbReference type="AlphaFoldDB" id="D0MIY8"/>
<dbReference type="Pfam" id="PF23019">
    <property type="entry name" value="DUF7033"/>
    <property type="match status" value="1"/>
</dbReference>
<organism evidence="2 3">
    <name type="scientific">Rhodothermus marinus (strain ATCC 43812 / DSM 4252 / R-10)</name>
    <name type="common">Rhodothermus obamensis</name>
    <dbReference type="NCBI Taxonomy" id="518766"/>
    <lineage>
        <taxon>Bacteria</taxon>
        <taxon>Pseudomonadati</taxon>
        <taxon>Rhodothermota</taxon>
        <taxon>Rhodothermia</taxon>
        <taxon>Rhodothermales</taxon>
        <taxon>Rhodothermaceae</taxon>
        <taxon>Rhodothermus</taxon>
    </lineage>
</organism>
<dbReference type="RefSeq" id="WP_012844057.1">
    <property type="nucleotide sequence ID" value="NC_013501.1"/>
</dbReference>
<dbReference type="HOGENOM" id="CLU_562249_0_0_10"/>
<dbReference type="KEGG" id="rmr:Rmar_1559"/>
<evidence type="ECO:0000313" key="3">
    <source>
        <dbReference type="Proteomes" id="UP000002221"/>
    </source>
</evidence>
<evidence type="ECO:0000313" key="2">
    <source>
        <dbReference type="EMBL" id="ACY48446.1"/>
    </source>
</evidence>
<dbReference type="Gene3D" id="3.20.20.370">
    <property type="entry name" value="Glycoside hydrolase/deacetylase"/>
    <property type="match status" value="1"/>
</dbReference>
<dbReference type="SUPFAM" id="SSF88713">
    <property type="entry name" value="Glycoside hydrolase/deacetylase"/>
    <property type="match status" value="1"/>
</dbReference>
<dbReference type="eggNOG" id="COG0726">
    <property type="taxonomic scope" value="Bacteria"/>
</dbReference>
<reference evidence="2 3" key="1">
    <citation type="journal article" date="2009" name="Stand. Genomic Sci.">
        <title>Complete genome sequence of Rhodothermus marinus type strain (R-10).</title>
        <authorList>
            <person name="Nolan M."/>
            <person name="Tindall B.J."/>
            <person name="Pomrenke H."/>
            <person name="Lapidus A."/>
            <person name="Copeland A."/>
            <person name="Glavina Del Rio T."/>
            <person name="Lucas S."/>
            <person name="Chen F."/>
            <person name="Tice H."/>
            <person name="Cheng J.F."/>
            <person name="Saunders E."/>
            <person name="Han C."/>
            <person name="Bruce D."/>
            <person name="Goodwin L."/>
            <person name="Chain P."/>
            <person name="Pitluck S."/>
            <person name="Ovchinikova G."/>
            <person name="Pati A."/>
            <person name="Ivanova N."/>
            <person name="Mavromatis K."/>
            <person name="Chen A."/>
            <person name="Palaniappan K."/>
            <person name="Land M."/>
            <person name="Hauser L."/>
            <person name="Chang Y.J."/>
            <person name="Jeffries C.D."/>
            <person name="Brettin T."/>
            <person name="Goker M."/>
            <person name="Bristow J."/>
            <person name="Eisen J.A."/>
            <person name="Markowitz V."/>
            <person name="Hugenholtz P."/>
            <person name="Kyrpides N.C."/>
            <person name="Klenk H.P."/>
            <person name="Detter J.C."/>
        </authorList>
    </citation>
    <scope>NUCLEOTIDE SEQUENCE [LARGE SCALE GENOMIC DNA]</scope>
    <source>
        <strain evidence="3">ATCC 43812 / DSM 4252 / R-10</strain>
    </source>
</reference>
<dbReference type="Proteomes" id="UP000002221">
    <property type="component" value="Chromosome"/>
</dbReference>
<evidence type="ECO:0000259" key="1">
    <source>
        <dbReference type="Pfam" id="PF23019"/>
    </source>
</evidence>
<dbReference type="InterPro" id="IPR011330">
    <property type="entry name" value="Glyco_hydro/deAcase_b/a-brl"/>
</dbReference>
<dbReference type="GO" id="GO:0005975">
    <property type="term" value="P:carbohydrate metabolic process"/>
    <property type="evidence" value="ECO:0007669"/>
    <property type="project" value="InterPro"/>
</dbReference>
<sequence>MAGPVPFDPAPTLGYLPCCVEGPADWLPKAAYALRMLLLPLGWAPRWVDRPSLRALGTGIYYGPVATGWPDGVLALPLHETTPAYFAAGVPYAAARVRWRWNGTERWPTLFGHPDGSADDPVASVFFWLAGWQEHTNRRRDEHGRVRFADSLQARLGIATRPPVEVTRAALARMLMQRGVPVRPRRWHGRPWALCPTIDIDYLRKWRPGILYREFFLYPVRNLSRQSPGARLKRLLGVTGEMLGRADPFRTAFRRILAQLRALGTGTFFFKAGATSAHDVGYPLGRTARRWLGALREAGMEVGLHPSYHAALHLGHLRRERDRLAALLDRPPLLVRTHYLRWVEPTTPRILAAAGFQIDSTLGWPDHEGFRRGTCLPFQLFDVAANAPLPLWEMPLAVMESVLFVRRELGPDEALRATEALLEACRRYGGVCVALWHNTLWDERDFPGWGVHFERTLQQADAMGAFIADLQSAIRSWC</sequence>
<dbReference type="InterPro" id="IPR054297">
    <property type="entry name" value="DUF7033"/>
</dbReference>
<accession>D0MIY8</accession>